<keyword evidence="3" id="KW-1185">Reference proteome</keyword>
<sequence length="504" mass="56424">MKKVLILYVICLFIVAGCAAGSETVVEPIESALDDEQKVKDELDEGISFDQLVQESLFQFTMVDHLTKLTYDVFLHAEETAGQIDATSSQESEGDFFYEGFYDFYLVEDGEHFGVKQDHLSLFSSETGDPQWFSKGEDMAYVSSHESGRDLLVVHQKEETEEISFELFLLEDGQLHLVEVEDHRLNAVNGEIRNIGEGLFQHVEYNNDEASAQFGWVFQTWELDEELVQLSLISESIYNDETHVNGLEYGRELFDKWSNDPGKAFAYPHIAVSEEWLASAKDGRFPGIPFAVGTKLQHVFDQKGEPDAITDWLGGAETFIYDNIGYAVPVSGDNAIDTLLIPGVVIEGDVRAVIETLGEPDEEFVDYDNVEVMIYNTGAYALYIEKTQNEIHNVLISQTSQAESISEWSGVYAIPPNSGVGGQLTISDEDQTGFLFDIHVSTTHVGEIEGYAVKNGNTALQVPDEYGCQMTLIKEGNQMTTIEGDECWIWSGMAIDLNHTFYKQ</sequence>
<organism evidence="2 3">
    <name type="scientific">Halalkalibacter wakoensis JCM 9140</name>
    <dbReference type="NCBI Taxonomy" id="1236970"/>
    <lineage>
        <taxon>Bacteria</taxon>
        <taxon>Bacillati</taxon>
        <taxon>Bacillota</taxon>
        <taxon>Bacilli</taxon>
        <taxon>Bacillales</taxon>
        <taxon>Bacillaceae</taxon>
        <taxon>Halalkalibacter</taxon>
    </lineage>
</organism>
<dbReference type="PROSITE" id="PS51257">
    <property type="entry name" value="PROKAR_LIPOPROTEIN"/>
    <property type="match status" value="1"/>
</dbReference>
<dbReference type="RefSeq" id="WP_034750624.1">
    <property type="nucleotide sequence ID" value="NZ_BAUT01000089.1"/>
</dbReference>
<comment type="caution">
    <text evidence="2">The sequence shown here is derived from an EMBL/GenBank/DDBJ whole genome shotgun (WGS) entry which is preliminary data.</text>
</comment>
<feature type="signal peptide" evidence="1">
    <location>
        <begin position="1"/>
        <end position="19"/>
    </location>
</feature>
<dbReference type="OrthoDB" id="2862413at2"/>
<dbReference type="EMBL" id="BAUT01000089">
    <property type="protein sequence ID" value="GAE28221.1"/>
    <property type="molecule type" value="Genomic_DNA"/>
</dbReference>
<keyword evidence="1" id="KW-0732">Signal</keyword>
<dbReference type="STRING" id="1236970.JCM9140_4431"/>
<evidence type="ECO:0008006" key="4">
    <source>
        <dbReference type="Google" id="ProtNLM"/>
    </source>
</evidence>
<evidence type="ECO:0000313" key="2">
    <source>
        <dbReference type="EMBL" id="GAE28221.1"/>
    </source>
</evidence>
<feature type="chain" id="PRO_5039426471" description="Lipoprotein" evidence="1">
    <location>
        <begin position="20"/>
        <end position="504"/>
    </location>
</feature>
<dbReference type="Proteomes" id="UP000018890">
    <property type="component" value="Unassembled WGS sequence"/>
</dbReference>
<reference evidence="2" key="1">
    <citation type="journal article" date="2014" name="Genome Announc.">
        <title>Draft Genome Sequences of Three Alkaliphilic Bacillus Strains, Bacillus wakoensis JCM 9140T, Bacillus akibai JCM 9157T, and Bacillus hemicellulosilyticus JCM 9152T.</title>
        <authorList>
            <person name="Yuki M."/>
            <person name="Oshima K."/>
            <person name="Suda W."/>
            <person name="Oshida Y."/>
            <person name="Kitamura K."/>
            <person name="Iida T."/>
            <person name="Hattori M."/>
            <person name="Ohkuma M."/>
        </authorList>
    </citation>
    <scope>NUCLEOTIDE SEQUENCE [LARGE SCALE GENOMIC DNA]</scope>
    <source>
        <strain evidence="2">JCM 9140</strain>
    </source>
</reference>
<proteinExistence type="predicted"/>
<evidence type="ECO:0000256" key="1">
    <source>
        <dbReference type="SAM" id="SignalP"/>
    </source>
</evidence>
<accession>W4Q822</accession>
<dbReference type="AlphaFoldDB" id="W4Q822"/>
<name>W4Q822_9BACI</name>
<evidence type="ECO:0000313" key="3">
    <source>
        <dbReference type="Proteomes" id="UP000018890"/>
    </source>
</evidence>
<gene>
    <name evidence="2" type="ORF">JCM9140_4431</name>
</gene>
<protein>
    <recommendedName>
        <fullName evidence="4">Lipoprotein</fullName>
    </recommendedName>
</protein>